<dbReference type="InterPro" id="IPR008969">
    <property type="entry name" value="CarboxyPept-like_regulatory"/>
</dbReference>
<reference evidence="1 2" key="1">
    <citation type="submission" date="2019-12" db="EMBL/GenBank/DDBJ databases">
        <authorList>
            <person name="Kim Y.S."/>
        </authorList>
    </citation>
    <scope>NUCLEOTIDE SEQUENCE [LARGE SCALE GENOMIC DNA]</scope>
    <source>
        <strain evidence="1 2">GA093</strain>
    </source>
</reference>
<evidence type="ECO:0000313" key="2">
    <source>
        <dbReference type="Proteomes" id="UP000471501"/>
    </source>
</evidence>
<evidence type="ECO:0000313" key="1">
    <source>
        <dbReference type="EMBL" id="MWB95274.1"/>
    </source>
</evidence>
<name>A0A6I4NW64_9FLAO</name>
<keyword evidence="2" id="KW-1185">Reference proteome</keyword>
<evidence type="ECO:0008006" key="3">
    <source>
        <dbReference type="Google" id="ProtNLM"/>
    </source>
</evidence>
<organism evidence="1 2">
    <name type="scientific">Flavobacterium hydrocarbonoxydans</name>
    <dbReference type="NCBI Taxonomy" id="2683249"/>
    <lineage>
        <taxon>Bacteria</taxon>
        <taxon>Pseudomonadati</taxon>
        <taxon>Bacteroidota</taxon>
        <taxon>Flavobacteriia</taxon>
        <taxon>Flavobacteriales</taxon>
        <taxon>Flavobacteriaceae</taxon>
        <taxon>Flavobacterium</taxon>
    </lineage>
</organism>
<proteinExistence type="predicted"/>
<protein>
    <recommendedName>
        <fullName evidence="3">CarboxypepD_reg-like domain-containing protein</fullName>
    </recommendedName>
</protein>
<comment type="caution">
    <text evidence="1">The sequence shown here is derived from an EMBL/GenBank/DDBJ whole genome shotgun (WGS) entry which is preliminary data.</text>
</comment>
<dbReference type="AlphaFoldDB" id="A0A6I4NW64"/>
<gene>
    <name evidence="1" type="ORF">GON26_12965</name>
</gene>
<accession>A0A6I4NW64</accession>
<dbReference type="Proteomes" id="UP000471501">
    <property type="component" value="Unassembled WGS sequence"/>
</dbReference>
<dbReference type="Pfam" id="PF13715">
    <property type="entry name" value="CarbopepD_reg_2"/>
    <property type="match status" value="1"/>
</dbReference>
<dbReference type="EMBL" id="WSTB01000006">
    <property type="protein sequence ID" value="MWB95274.1"/>
    <property type="molecule type" value="Genomic_DNA"/>
</dbReference>
<sequence>MGFGQTSEVKEIQGQIVGQSASGEGVNIINNNTQYTAVTDVNGIFSIAVKEGDVLVFSAVNLEPVRYRITAEDVKSNSLKIKMTANEIELKEVIVNENADITTEKLGIVPKGQKTYTPAERKLATAGDFKPKMLLTLLGGSMPLDPLINKINGRTKKLKKDLKVENKENGITQLGILFEDTYFLETLKIPSEHIMGFKFYVVENEQAILFLKEKKRMELEYLLNDLCLKYNEIVASENK</sequence>
<dbReference type="SUPFAM" id="SSF49464">
    <property type="entry name" value="Carboxypeptidase regulatory domain-like"/>
    <property type="match status" value="1"/>
</dbReference>